<accession>A0ABQ1R667</accession>
<feature type="domain" description="ABC transporter" evidence="6">
    <location>
        <begin position="2"/>
        <end position="238"/>
    </location>
</feature>
<dbReference type="NCBIfam" id="NF010068">
    <property type="entry name" value="PRK13548.1"/>
    <property type="match status" value="1"/>
</dbReference>
<dbReference type="CDD" id="cd03214">
    <property type="entry name" value="ABC_Iron-Siderophores_B12_Hemin"/>
    <property type="match status" value="1"/>
</dbReference>
<dbReference type="InterPro" id="IPR003439">
    <property type="entry name" value="ABC_transporter-like_ATP-bd"/>
</dbReference>
<evidence type="ECO:0000256" key="1">
    <source>
        <dbReference type="ARBA" id="ARBA00022448"/>
    </source>
</evidence>
<evidence type="ECO:0000259" key="6">
    <source>
        <dbReference type="PROSITE" id="PS50893"/>
    </source>
</evidence>
<evidence type="ECO:0000313" key="7">
    <source>
        <dbReference type="EMBL" id="GGD59529.1"/>
    </source>
</evidence>
<keyword evidence="4" id="KW-1278">Translocase</keyword>
<keyword evidence="1" id="KW-0813">Transport</keyword>
<protein>
    <submittedName>
        <fullName evidence="7">Hemin import ATP-binding protein HmuV</fullName>
    </submittedName>
</protein>
<dbReference type="PROSITE" id="PS50893">
    <property type="entry name" value="ABC_TRANSPORTER_2"/>
    <property type="match status" value="1"/>
</dbReference>
<dbReference type="InterPro" id="IPR003593">
    <property type="entry name" value="AAA+_ATPase"/>
</dbReference>
<dbReference type="Gene3D" id="3.40.50.300">
    <property type="entry name" value="P-loop containing nucleotide triphosphate hydrolases"/>
    <property type="match status" value="1"/>
</dbReference>
<evidence type="ECO:0000313" key="8">
    <source>
        <dbReference type="Proteomes" id="UP000614272"/>
    </source>
</evidence>
<keyword evidence="8" id="KW-1185">Reference proteome</keyword>
<dbReference type="InterPro" id="IPR017871">
    <property type="entry name" value="ABC_transporter-like_CS"/>
</dbReference>
<dbReference type="Proteomes" id="UP000614272">
    <property type="component" value="Unassembled WGS sequence"/>
</dbReference>
<dbReference type="PROSITE" id="PS00211">
    <property type="entry name" value="ABC_TRANSPORTER_1"/>
    <property type="match status" value="1"/>
</dbReference>
<dbReference type="SUPFAM" id="SSF52540">
    <property type="entry name" value="P-loop containing nucleoside triphosphate hydrolases"/>
    <property type="match status" value="1"/>
</dbReference>
<keyword evidence="3 7" id="KW-0067">ATP-binding</keyword>
<proteinExistence type="predicted"/>
<sequence length="257" mass="28517">MLNLYDLSICRGGRKVIEDLSIELFSGQMVAILGENGAGKSTLIRAIAGDLAFSGHIQLQGRSLHKWSAAQLASVRAVMEQQFSPPPLMAVQELVALGRYIYRESDARTQQLVRKWLVHTQLQEFAHREVMSLSGGEQQRVQLARCLAQLDNAQPEPSVLLLDEPTSALDLYHQHQCLQQVRHFAQQGNLVIAVMHDVNLASLYADHILLLKQGRLIAQGSAQQVLQSSTLESVYQINMHISPHPTLEVPMVFSALG</sequence>
<dbReference type="EMBL" id="BMGJ01000004">
    <property type="protein sequence ID" value="GGD59529.1"/>
    <property type="molecule type" value="Genomic_DNA"/>
</dbReference>
<reference evidence="8" key="1">
    <citation type="journal article" date="2019" name="Int. J. Syst. Evol. Microbiol.">
        <title>The Global Catalogue of Microorganisms (GCM) 10K type strain sequencing project: providing services to taxonomists for standard genome sequencing and annotation.</title>
        <authorList>
            <consortium name="The Broad Institute Genomics Platform"/>
            <consortium name="The Broad Institute Genome Sequencing Center for Infectious Disease"/>
            <person name="Wu L."/>
            <person name="Ma J."/>
        </authorList>
    </citation>
    <scope>NUCLEOTIDE SEQUENCE [LARGE SCALE GENOMIC DNA]</scope>
    <source>
        <strain evidence="8">CGMCC 1.12923</strain>
    </source>
</reference>
<dbReference type="InterPro" id="IPR027417">
    <property type="entry name" value="P-loop_NTPase"/>
</dbReference>
<dbReference type="GO" id="GO:0005524">
    <property type="term" value="F:ATP binding"/>
    <property type="evidence" value="ECO:0007669"/>
    <property type="project" value="UniProtKB-KW"/>
</dbReference>
<evidence type="ECO:0000256" key="5">
    <source>
        <dbReference type="ARBA" id="ARBA00037066"/>
    </source>
</evidence>
<dbReference type="Pfam" id="PF00005">
    <property type="entry name" value="ABC_tran"/>
    <property type="match status" value="1"/>
</dbReference>
<name>A0ABQ1R667_9ALTE</name>
<dbReference type="RefSeq" id="WP_099034751.1">
    <property type="nucleotide sequence ID" value="NZ_BMGJ01000004.1"/>
</dbReference>
<comment type="caution">
    <text evidence="7">The sequence shown here is derived from an EMBL/GenBank/DDBJ whole genome shotgun (WGS) entry which is preliminary data.</text>
</comment>
<keyword evidence="2" id="KW-0547">Nucleotide-binding</keyword>
<evidence type="ECO:0000256" key="3">
    <source>
        <dbReference type="ARBA" id="ARBA00022840"/>
    </source>
</evidence>
<evidence type="ECO:0000256" key="4">
    <source>
        <dbReference type="ARBA" id="ARBA00022967"/>
    </source>
</evidence>
<dbReference type="SMART" id="SM00382">
    <property type="entry name" value="AAA"/>
    <property type="match status" value="1"/>
</dbReference>
<dbReference type="PANTHER" id="PTHR42794:SF1">
    <property type="entry name" value="HEMIN IMPORT ATP-BINDING PROTEIN HMUV"/>
    <property type="match status" value="1"/>
</dbReference>
<evidence type="ECO:0000256" key="2">
    <source>
        <dbReference type="ARBA" id="ARBA00022741"/>
    </source>
</evidence>
<gene>
    <name evidence="7" type="primary">hemV</name>
    <name evidence="7" type="ORF">GCM10011357_13510</name>
</gene>
<comment type="function">
    <text evidence="5">Part of the ABC transporter complex HmuTUV involved in hemin import. Responsible for energy coupling to the transport system.</text>
</comment>
<dbReference type="PANTHER" id="PTHR42794">
    <property type="entry name" value="HEMIN IMPORT ATP-BINDING PROTEIN HMUV"/>
    <property type="match status" value="1"/>
</dbReference>
<organism evidence="7 8">
    <name type="scientific">Lacimicrobium alkaliphilum</name>
    <dbReference type="NCBI Taxonomy" id="1526571"/>
    <lineage>
        <taxon>Bacteria</taxon>
        <taxon>Pseudomonadati</taxon>
        <taxon>Pseudomonadota</taxon>
        <taxon>Gammaproteobacteria</taxon>
        <taxon>Alteromonadales</taxon>
        <taxon>Alteromonadaceae</taxon>
        <taxon>Lacimicrobium</taxon>
    </lineage>
</organism>